<dbReference type="PANTHER" id="PTHR47991">
    <property type="entry name" value="OXOGLUTARATE/IRON-DEPENDENT DIOXYGENASE"/>
    <property type="match status" value="1"/>
</dbReference>
<dbReference type="Gene3D" id="2.60.120.330">
    <property type="entry name" value="B-lactam Antibiotic, Isopenicillin N Synthase, Chain"/>
    <property type="match status" value="2"/>
</dbReference>
<sequence length="248" mass="27850">PLEERMCMTNVQTRDSIPIVDMSNPDDPEIVNYDVPAEVLENVKDATYKFFGLPAEVRNKYSKELSSSNNVRFGTSFTPQAEKAIEWKNYLSLIIVDGVDEANLNYYPKCPNPELTVGVDRHSDASTLMILLQGEIGGLFVRGNDGDNWIHVPPIKGSLVINVGDALQIISNGKYRSVKHRMVANGSKNRISVPIFVNPRPIDMIGPFPELIENGEKPIYKQVLYSDYVKHFFCKARDGKKTVVFAEL</sequence>
<dbReference type="SUPFAM" id="SSF51197">
    <property type="entry name" value="Clavaminate synthase-like"/>
    <property type="match status" value="1"/>
</dbReference>
<feature type="domain" description="Fe2OG dioxygenase" evidence="5">
    <location>
        <begin position="98"/>
        <end position="199"/>
    </location>
</feature>
<dbReference type="Pfam" id="PF14226">
    <property type="entry name" value="DIOX_N"/>
    <property type="match status" value="1"/>
</dbReference>
<dbReference type="EMBL" id="CM017708">
    <property type="protein sequence ID" value="TYG59152.1"/>
    <property type="molecule type" value="Genomic_DNA"/>
</dbReference>
<gene>
    <name evidence="6" type="ORF">ES288_D08G279300v1</name>
</gene>
<keyword evidence="7" id="KW-1185">Reference proteome</keyword>
<name>A0A5D2BTR3_GOSDA</name>
<proteinExistence type="inferred from homology"/>
<protein>
    <recommendedName>
        <fullName evidence="5">Fe2OG dioxygenase domain-containing protein</fullName>
    </recommendedName>
</protein>
<dbReference type="PROSITE" id="PS51471">
    <property type="entry name" value="FE2OG_OXY"/>
    <property type="match status" value="1"/>
</dbReference>
<feature type="non-terminal residue" evidence="6">
    <location>
        <position position="1"/>
    </location>
</feature>
<dbReference type="InterPro" id="IPR005123">
    <property type="entry name" value="Oxoglu/Fe-dep_dioxygenase_dom"/>
</dbReference>
<accession>A0A5D2BTR3</accession>
<dbReference type="Proteomes" id="UP000323506">
    <property type="component" value="Chromosome D08"/>
</dbReference>
<dbReference type="AlphaFoldDB" id="A0A5D2BTR3"/>
<dbReference type="InterPro" id="IPR050295">
    <property type="entry name" value="Plant_2OG-oxidoreductases"/>
</dbReference>
<evidence type="ECO:0000313" key="6">
    <source>
        <dbReference type="EMBL" id="TYG59152.1"/>
    </source>
</evidence>
<dbReference type="GO" id="GO:0046872">
    <property type="term" value="F:metal ion binding"/>
    <property type="evidence" value="ECO:0007669"/>
    <property type="project" value="UniProtKB-KW"/>
</dbReference>
<keyword evidence="3 4" id="KW-0408">Iron</keyword>
<evidence type="ECO:0000256" key="1">
    <source>
        <dbReference type="ARBA" id="ARBA00008056"/>
    </source>
</evidence>
<dbReference type="InterPro" id="IPR026992">
    <property type="entry name" value="DIOX_N"/>
</dbReference>
<reference evidence="6 7" key="1">
    <citation type="submission" date="2019-06" db="EMBL/GenBank/DDBJ databases">
        <title>WGS assembly of Gossypium darwinii.</title>
        <authorList>
            <person name="Chen Z.J."/>
            <person name="Sreedasyam A."/>
            <person name="Ando A."/>
            <person name="Song Q."/>
            <person name="De L."/>
            <person name="Hulse-Kemp A."/>
            <person name="Ding M."/>
            <person name="Ye W."/>
            <person name="Kirkbride R."/>
            <person name="Jenkins J."/>
            <person name="Plott C."/>
            <person name="Lovell J."/>
            <person name="Lin Y.-M."/>
            <person name="Vaughn R."/>
            <person name="Liu B."/>
            <person name="Li W."/>
            <person name="Simpson S."/>
            <person name="Scheffler B."/>
            <person name="Saski C."/>
            <person name="Grover C."/>
            <person name="Hu G."/>
            <person name="Conover J."/>
            <person name="Carlson J."/>
            <person name="Shu S."/>
            <person name="Boston L."/>
            <person name="Williams M."/>
            <person name="Peterson D."/>
            <person name="Mcgee K."/>
            <person name="Jones D."/>
            <person name="Wendel J."/>
            <person name="Stelly D."/>
            <person name="Grimwood J."/>
            <person name="Schmutz J."/>
        </authorList>
    </citation>
    <scope>NUCLEOTIDE SEQUENCE [LARGE SCALE GENOMIC DNA]</scope>
    <source>
        <strain evidence="6">1808015.09</strain>
    </source>
</reference>
<evidence type="ECO:0000259" key="5">
    <source>
        <dbReference type="PROSITE" id="PS51471"/>
    </source>
</evidence>
<dbReference type="Pfam" id="PF03171">
    <property type="entry name" value="2OG-FeII_Oxy"/>
    <property type="match status" value="1"/>
</dbReference>
<evidence type="ECO:0000256" key="2">
    <source>
        <dbReference type="ARBA" id="ARBA00022723"/>
    </source>
</evidence>
<dbReference type="InterPro" id="IPR027443">
    <property type="entry name" value="IPNS-like_sf"/>
</dbReference>
<dbReference type="GO" id="GO:0016491">
    <property type="term" value="F:oxidoreductase activity"/>
    <property type="evidence" value="ECO:0007669"/>
    <property type="project" value="UniProtKB-KW"/>
</dbReference>
<evidence type="ECO:0000256" key="4">
    <source>
        <dbReference type="RuleBase" id="RU003682"/>
    </source>
</evidence>
<dbReference type="InterPro" id="IPR044861">
    <property type="entry name" value="IPNS-like_FE2OG_OXY"/>
</dbReference>
<organism evidence="6 7">
    <name type="scientific">Gossypium darwinii</name>
    <name type="common">Darwin's cotton</name>
    <name type="synonym">Gossypium barbadense var. darwinii</name>
    <dbReference type="NCBI Taxonomy" id="34276"/>
    <lineage>
        <taxon>Eukaryota</taxon>
        <taxon>Viridiplantae</taxon>
        <taxon>Streptophyta</taxon>
        <taxon>Embryophyta</taxon>
        <taxon>Tracheophyta</taxon>
        <taxon>Spermatophyta</taxon>
        <taxon>Magnoliopsida</taxon>
        <taxon>eudicotyledons</taxon>
        <taxon>Gunneridae</taxon>
        <taxon>Pentapetalae</taxon>
        <taxon>rosids</taxon>
        <taxon>malvids</taxon>
        <taxon>Malvales</taxon>
        <taxon>Malvaceae</taxon>
        <taxon>Malvoideae</taxon>
        <taxon>Gossypium</taxon>
    </lineage>
</organism>
<comment type="similarity">
    <text evidence="1 4">Belongs to the iron/ascorbate-dependent oxidoreductase family.</text>
</comment>
<keyword evidence="2 4" id="KW-0479">Metal-binding</keyword>
<evidence type="ECO:0000256" key="3">
    <source>
        <dbReference type="ARBA" id="ARBA00023004"/>
    </source>
</evidence>
<keyword evidence="4" id="KW-0560">Oxidoreductase</keyword>
<evidence type="ECO:0000313" key="7">
    <source>
        <dbReference type="Proteomes" id="UP000323506"/>
    </source>
</evidence>